<organism evidence="1 2">
    <name type="scientific">Adineta steineri</name>
    <dbReference type="NCBI Taxonomy" id="433720"/>
    <lineage>
        <taxon>Eukaryota</taxon>
        <taxon>Metazoa</taxon>
        <taxon>Spiralia</taxon>
        <taxon>Gnathifera</taxon>
        <taxon>Rotifera</taxon>
        <taxon>Eurotatoria</taxon>
        <taxon>Bdelloidea</taxon>
        <taxon>Adinetida</taxon>
        <taxon>Adinetidae</taxon>
        <taxon>Adineta</taxon>
    </lineage>
</organism>
<dbReference type="EMBL" id="CAJOAZ010006314">
    <property type="protein sequence ID" value="CAF4130402.1"/>
    <property type="molecule type" value="Genomic_DNA"/>
</dbReference>
<gene>
    <name evidence="1" type="ORF">OXD698_LOCUS36982</name>
</gene>
<dbReference type="AlphaFoldDB" id="A0A819WU32"/>
<comment type="caution">
    <text evidence="1">The sequence shown here is derived from an EMBL/GenBank/DDBJ whole genome shotgun (WGS) entry which is preliminary data.</text>
</comment>
<proteinExistence type="predicted"/>
<protein>
    <submittedName>
        <fullName evidence="1">Uncharacterized protein</fullName>
    </submittedName>
</protein>
<reference evidence="1" key="1">
    <citation type="submission" date="2021-02" db="EMBL/GenBank/DDBJ databases">
        <authorList>
            <person name="Nowell W R."/>
        </authorList>
    </citation>
    <scope>NUCLEOTIDE SEQUENCE</scope>
</reference>
<accession>A0A819WU32</accession>
<feature type="non-terminal residue" evidence="1">
    <location>
        <position position="1"/>
    </location>
</feature>
<sequence length="50" mass="6046">IQEERDCRMRSQYIDPVESFRHKIDQILEAVNRIYINQKIELSRLEKAGL</sequence>
<name>A0A819WU32_9BILA</name>
<dbReference type="Proteomes" id="UP000663844">
    <property type="component" value="Unassembled WGS sequence"/>
</dbReference>
<evidence type="ECO:0000313" key="2">
    <source>
        <dbReference type="Proteomes" id="UP000663844"/>
    </source>
</evidence>
<evidence type="ECO:0000313" key="1">
    <source>
        <dbReference type="EMBL" id="CAF4130402.1"/>
    </source>
</evidence>